<reference evidence="2" key="2">
    <citation type="submission" date="2017-06" db="EMBL/GenBank/DDBJ databases">
        <title>WGS assembly of Brachypodium distachyon.</title>
        <authorList>
            <consortium name="The International Brachypodium Initiative"/>
            <person name="Lucas S."/>
            <person name="Harmon-Smith M."/>
            <person name="Lail K."/>
            <person name="Tice H."/>
            <person name="Grimwood J."/>
            <person name="Bruce D."/>
            <person name="Barry K."/>
            <person name="Shu S."/>
            <person name="Lindquist E."/>
            <person name="Wang M."/>
            <person name="Pitluck S."/>
            <person name="Vogel J.P."/>
            <person name="Garvin D.F."/>
            <person name="Mockler T.C."/>
            <person name="Schmutz J."/>
            <person name="Rokhsar D."/>
            <person name="Bevan M.W."/>
        </authorList>
    </citation>
    <scope>NUCLEOTIDE SEQUENCE</scope>
    <source>
        <strain evidence="2">Bd21</strain>
    </source>
</reference>
<proteinExistence type="predicted"/>
<dbReference type="Gramene" id="PNT73897">
    <property type="protein sequence ID" value="PNT73897"/>
    <property type="gene ID" value="BRADI_1g03951v3"/>
</dbReference>
<reference evidence="3" key="3">
    <citation type="submission" date="2018-08" db="UniProtKB">
        <authorList>
            <consortium name="EnsemblPlants"/>
        </authorList>
    </citation>
    <scope>IDENTIFICATION</scope>
    <source>
        <strain evidence="3">cv. Bd21</strain>
    </source>
</reference>
<accession>A0A2K2DHY8</accession>
<evidence type="ECO:0000256" key="1">
    <source>
        <dbReference type="SAM" id="MobiDB-lite"/>
    </source>
</evidence>
<keyword evidence="4" id="KW-1185">Reference proteome</keyword>
<protein>
    <submittedName>
        <fullName evidence="2 3">Uncharacterized protein</fullName>
    </submittedName>
</protein>
<evidence type="ECO:0000313" key="2">
    <source>
        <dbReference type="EMBL" id="PNT73897.1"/>
    </source>
</evidence>
<gene>
    <name evidence="2" type="ORF">BRADI_1g03951v3</name>
</gene>
<evidence type="ECO:0000313" key="3">
    <source>
        <dbReference type="EnsemblPlants" id="PNT73897"/>
    </source>
</evidence>
<dbReference type="AlphaFoldDB" id="A0A2K2DHY8"/>
<organism evidence="2">
    <name type="scientific">Brachypodium distachyon</name>
    <name type="common">Purple false brome</name>
    <name type="synonym">Trachynia distachya</name>
    <dbReference type="NCBI Taxonomy" id="15368"/>
    <lineage>
        <taxon>Eukaryota</taxon>
        <taxon>Viridiplantae</taxon>
        <taxon>Streptophyta</taxon>
        <taxon>Embryophyta</taxon>
        <taxon>Tracheophyta</taxon>
        <taxon>Spermatophyta</taxon>
        <taxon>Magnoliopsida</taxon>
        <taxon>Liliopsida</taxon>
        <taxon>Poales</taxon>
        <taxon>Poaceae</taxon>
        <taxon>BOP clade</taxon>
        <taxon>Pooideae</taxon>
        <taxon>Stipodae</taxon>
        <taxon>Brachypodieae</taxon>
        <taxon>Brachypodium</taxon>
    </lineage>
</organism>
<sequence>MKVSTSKPGTGMADARASSPTRRPCRWEQPLPPGVCRSEKWKRKDQKFWISSDGIGEKEEQGCCIASLRGQHMWGWSTKSMSEWVFFRTRKI</sequence>
<dbReference type="InParanoid" id="A0A2K2DHY8"/>
<feature type="region of interest" description="Disordered" evidence="1">
    <location>
        <begin position="1"/>
        <end position="29"/>
    </location>
</feature>
<reference evidence="2 3" key="1">
    <citation type="journal article" date="2010" name="Nature">
        <title>Genome sequencing and analysis of the model grass Brachypodium distachyon.</title>
        <authorList>
            <consortium name="International Brachypodium Initiative"/>
        </authorList>
    </citation>
    <scope>NUCLEOTIDE SEQUENCE [LARGE SCALE GENOMIC DNA]</scope>
    <source>
        <strain evidence="2 3">Bd21</strain>
    </source>
</reference>
<dbReference type="EnsemblPlants" id="PNT73897">
    <property type="protein sequence ID" value="PNT73897"/>
    <property type="gene ID" value="BRADI_1g03951v3"/>
</dbReference>
<evidence type="ECO:0000313" key="4">
    <source>
        <dbReference type="Proteomes" id="UP000008810"/>
    </source>
</evidence>
<name>A0A2K2DHY8_BRADI</name>
<dbReference type="EMBL" id="CM000880">
    <property type="protein sequence ID" value="PNT73897.1"/>
    <property type="molecule type" value="Genomic_DNA"/>
</dbReference>
<dbReference type="Proteomes" id="UP000008810">
    <property type="component" value="Chromosome 1"/>
</dbReference>